<organism evidence="3 4">
    <name type="scientific">Rubrivivax gelatinosus (strain NBRC 100245 / IL144)</name>
    <dbReference type="NCBI Taxonomy" id="983917"/>
    <lineage>
        <taxon>Bacteria</taxon>
        <taxon>Pseudomonadati</taxon>
        <taxon>Pseudomonadota</taxon>
        <taxon>Betaproteobacteria</taxon>
        <taxon>Burkholderiales</taxon>
        <taxon>Sphaerotilaceae</taxon>
        <taxon>Rubrivivax</taxon>
    </lineage>
</organism>
<protein>
    <recommendedName>
        <fullName evidence="2">KfrA N-terminal DNA-binding domain-containing protein</fullName>
    </recommendedName>
</protein>
<feature type="domain" description="KfrA N-terminal DNA-binding" evidence="2">
    <location>
        <begin position="7"/>
        <end position="120"/>
    </location>
</feature>
<reference evidence="3 4" key="1">
    <citation type="journal article" date="2012" name="J. Bacteriol.">
        <title>Complete genome sequence of phototrophic betaproteobacterium Rubrivivax gelatinosus IL144.</title>
        <authorList>
            <person name="Nagashima S."/>
            <person name="Kamimura A."/>
            <person name="Shimizu T."/>
            <person name="Nakamura-isaki S."/>
            <person name="Aono E."/>
            <person name="Sakamoto K."/>
            <person name="Ichikawa N."/>
            <person name="Nakazawa H."/>
            <person name="Sekine M."/>
            <person name="Yamazaki S."/>
            <person name="Fujita N."/>
            <person name="Shimada K."/>
            <person name="Hanada S."/>
            <person name="Nagashima K.V.P."/>
        </authorList>
    </citation>
    <scope>NUCLEOTIDE SEQUENCE [LARGE SCALE GENOMIC DNA]</scope>
    <source>
        <strain evidence="4">NBRC 100245 / IL144</strain>
    </source>
</reference>
<dbReference type="EMBL" id="AP012320">
    <property type="protein sequence ID" value="BAL95939.1"/>
    <property type="molecule type" value="Genomic_DNA"/>
</dbReference>
<feature type="coiled-coil region" evidence="1">
    <location>
        <begin position="99"/>
        <end position="147"/>
    </location>
</feature>
<dbReference type="AlphaFoldDB" id="I0HSF2"/>
<name>I0HSF2_RUBGI</name>
<dbReference type="STRING" id="983917.RGE_26000"/>
<gene>
    <name evidence="3" type="ordered locus">RGE_26000</name>
</gene>
<dbReference type="eggNOG" id="COG1570">
    <property type="taxonomic scope" value="Bacteria"/>
</dbReference>
<accession>I0HSF2</accession>
<evidence type="ECO:0000256" key="1">
    <source>
        <dbReference type="SAM" id="Coils"/>
    </source>
</evidence>
<dbReference type="Pfam" id="PF11740">
    <property type="entry name" value="KfrA_N"/>
    <property type="match status" value="1"/>
</dbReference>
<evidence type="ECO:0000313" key="4">
    <source>
        <dbReference type="Proteomes" id="UP000007883"/>
    </source>
</evidence>
<evidence type="ECO:0000259" key="2">
    <source>
        <dbReference type="Pfam" id="PF11740"/>
    </source>
</evidence>
<keyword evidence="1" id="KW-0175">Coiled coil</keyword>
<feature type="coiled-coil region" evidence="1">
    <location>
        <begin position="240"/>
        <end position="285"/>
    </location>
</feature>
<dbReference type="InterPro" id="IPR021104">
    <property type="entry name" value="KfrA_DNA-bd_N"/>
</dbReference>
<dbReference type="HOGENOM" id="CLU_065092_0_0_4"/>
<dbReference type="RefSeq" id="WP_014428801.1">
    <property type="nucleotide sequence ID" value="NC_017075.1"/>
</dbReference>
<proteinExistence type="predicted"/>
<evidence type="ECO:0000313" key="3">
    <source>
        <dbReference type="EMBL" id="BAL95939.1"/>
    </source>
</evidence>
<sequence length="328" mass="35756">MARGIQEHEVWQAADALLLEGLRPTIERVRQKIGRGSPNTVSPMLETWFKHLGTRIKDPGAFSAPATLPDPVLQAAQHFWDVAQADARRDIDARVRDGLAAAAANVEAEKEKAAIAEATALSATTRANQLQTQLAELRAALEGERIQHASTAAQASAASERCHTLQTELLATQQALVEERMRTDRAIALADERTAGAERRAALEIDRERVLRTKAEKATESVAKRFEAALKAEVAATSQLNAAEDRLTQCQVEANRREKELLAARGRVEARVRELETALSEANQQLSISTASDALVEQIVGRLVAVDKQRNELPPAAPSRSRKKKLAA</sequence>
<dbReference type="KEGG" id="rge:RGE_26000"/>
<dbReference type="Proteomes" id="UP000007883">
    <property type="component" value="Chromosome"/>
</dbReference>
<keyword evidence="4" id="KW-1185">Reference proteome</keyword>